<dbReference type="InterPro" id="IPR011701">
    <property type="entry name" value="MFS"/>
</dbReference>
<feature type="transmembrane region" description="Helical" evidence="7">
    <location>
        <begin position="285"/>
        <end position="307"/>
    </location>
</feature>
<feature type="transmembrane region" description="Helical" evidence="7">
    <location>
        <begin position="232"/>
        <end position="255"/>
    </location>
</feature>
<dbReference type="InterPro" id="IPR036259">
    <property type="entry name" value="MFS_trans_sf"/>
</dbReference>
<reference evidence="10" key="1">
    <citation type="submission" date="2019-04" db="EMBL/GenBank/DDBJ databases">
        <title>Friends and foes A comparative genomics studyof 23 Aspergillus species from section Flavi.</title>
        <authorList>
            <consortium name="DOE Joint Genome Institute"/>
            <person name="Kjaerbolling I."/>
            <person name="Vesth T."/>
            <person name="Frisvad J.C."/>
            <person name="Nybo J.L."/>
            <person name="Theobald S."/>
            <person name="Kildgaard S."/>
            <person name="Isbrandt T."/>
            <person name="Kuo A."/>
            <person name="Sato A."/>
            <person name="Lyhne E.K."/>
            <person name="Kogle M.E."/>
            <person name="Wiebenga A."/>
            <person name="Kun R.S."/>
            <person name="Lubbers R.J."/>
            <person name="Makela M.R."/>
            <person name="Barry K."/>
            <person name="Chovatia M."/>
            <person name="Clum A."/>
            <person name="Daum C."/>
            <person name="Haridas S."/>
            <person name="He G."/>
            <person name="LaButti K."/>
            <person name="Lipzen A."/>
            <person name="Mondo S."/>
            <person name="Riley R."/>
            <person name="Salamov A."/>
            <person name="Simmons B.A."/>
            <person name="Magnuson J.K."/>
            <person name="Henrissat B."/>
            <person name="Mortensen U.H."/>
            <person name="Larsen T.O."/>
            <person name="Devries R.P."/>
            <person name="Grigoriev I.V."/>
            <person name="Machida M."/>
            <person name="Baker S.E."/>
            <person name="Andersen M.R."/>
        </authorList>
    </citation>
    <scope>NUCLEOTIDE SEQUENCE [LARGE SCALE GENOMIC DNA]</scope>
    <source>
        <strain evidence="10">CBS 130015</strain>
    </source>
</reference>
<evidence type="ECO:0000256" key="2">
    <source>
        <dbReference type="ARBA" id="ARBA00022448"/>
    </source>
</evidence>
<evidence type="ECO:0000259" key="8">
    <source>
        <dbReference type="PROSITE" id="PS50850"/>
    </source>
</evidence>
<feature type="domain" description="Major facilitator superfamily (MFS) profile" evidence="8">
    <location>
        <begin position="100"/>
        <end position="598"/>
    </location>
</feature>
<dbReference type="SUPFAM" id="SSF103473">
    <property type="entry name" value="MFS general substrate transporter"/>
    <property type="match status" value="1"/>
</dbReference>
<evidence type="ECO:0000256" key="7">
    <source>
        <dbReference type="SAM" id="Phobius"/>
    </source>
</evidence>
<keyword evidence="4 7" id="KW-1133">Transmembrane helix</keyword>
<evidence type="ECO:0000313" key="9">
    <source>
        <dbReference type="EMBL" id="KAE8320132.1"/>
    </source>
</evidence>
<proteinExistence type="predicted"/>
<dbReference type="AlphaFoldDB" id="A0A5N6WHK4"/>
<feature type="compositionally biased region" description="Basic and acidic residues" evidence="6">
    <location>
        <begin position="22"/>
        <end position="32"/>
    </location>
</feature>
<dbReference type="PANTHER" id="PTHR23504">
    <property type="entry name" value="MAJOR FACILITATOR SUPERFAMILY DOMAIN-CONTAINING PROTEIN 10"/>
    <property type="match status" value="1"/>
</dbReference>
<evidence type="ECO:0000313" key="10">
    <source>
        <dbReference type="Proteomes" id="UP000325433"/>
    </source>
</evidence>
<feature type="region of interest" description="Disordered" evidence="6">
    <location>
        <begin position="1"/>
        <end position="38"/>
    </location>
</feature>
<dbReference type="PANTHER" id="PTHR23504:SF6">
    <property type="entry name" value="MULTIDRUG TRANSPORTER, PUTATIVE (AFU_ORTHOLOGUE AFUA_4G08740)-RELATED"/>
    <property type="match status" value="1"/>
</dbReference>
<evidence type="ECO:0000256" key="5">
    <source>
        <dbReference type="ARBA" id="ARBA00023136"/>
    </source>
</evidence>
<dbReference type="GO" id="GO:0022857">
    <property type="term" value="F:transmembrane transporter activity"/>
    <property type="evidence" value="ECO:0007669"/>
    <property type="project" value="InterPro"/>
</dbReference>
<feature type="transmembrane region" description="Helical" evidence="7">
    <location>
        <begin position="442"/>
        <end position="464"/>
    </location>
</feature>
<dbReference type="Gene3D" id="1.20.1250.20">
    <property type="entry name" value="MFS general substrate transporter like domains"/>
    <property type="match status" value="1"/>
</dbReference>
<sequence length="614" mass="67151">MGLSSQELTEQYRLEASGGHSPHTDFGHHEGQFEEPSSYSLGSARLEALASAPLIGNHRRSQSADTDDSNNGTDYDDTLDTAAERSEKPASWSSLPRKGQLAILTLARLSEGLTQSSLQAYLFHQLKSFDSSLPDSTISAQVGIVLGIFPAAQFLTSAWWGRLADADCMGRKRVLLIGLLGTMISYLGFGFSRSLATAVIFRTLGGLLNSNFGVMSTLISEITVEKKFQSRAFLLLPMCFNLGVIIGPTMGGSLADPVHSFPRLFGPHSIFGGTEGVWWMQRWPFALPNILSTTFILISFLAVFFGLDETHEIARYRHDAGRELGRRIAKAFSGRRAQYTRPLSRVTDDNYIIRDTHLVSAPSSPTLSDTSFKPKLRQRPNLGQLWTRNVLLTLLCHFLLAFHTNAVQTMTFIFLPTPRVPTESHTGIFHFGGGLGLPSAQVGLATAIIGLTGLPLQIFAYPRLQGKLGTLVSLRTFVPFSPVSYILMPFLVLLPNILWVFWPALTFVILLQAVSRTFVLPATSILVNNCVGDPSSLGTIHGVAQSISSAARTLAPVISGWGLAAGLRNNIVGAMWWALGMEAFIGWLILWCISEGKGIDPVKEKMEDDEDDDH</sequence>
<organism evidence="9 10">
    <name type="scientific">Aspergillus transmontanensis</name>
    <dbReference type="NCBI Taxonomy" id="1034304"/>
    <lineage>
        <taxon>Eukaryota</taxon>
        <taxon>Fungi</taxon>
        <taxon>Dikarya</taxon>
        <taxon>Ascomycota</taxon>
        <taxon>Pezizomycotina</taxon>
        <taxon>Eurotiomycetes</taxon>
        <taxon>Eurotiomycetidae</taxon>
        <taxon>Eurotiales</taxon>
        <taxon>Aspergillaceae</taxon>
        <taxon>Aspergillus</taxon>
        <taxon>Aspergillus subgen. Circumdati</taxon>
    </lineage>
</organism>
<keyword evidence="2" id="KW-0813">Transport</keyword>
<evidence type="ECO:0000256" key="4">
    <source>
        <dbReference type="ARBA" id="ARBA00022989"/>
    </source>
</evidence>
<feature type="transmembrane region" description="Helical" evidence="7">
    <location>
        <begin position="173"/>
        <end position="192"/>
    </location>
</feature>
<dbReference type="PROSITE" id="PS50850">
    <property type="entry name" value="MFS"/>
    <property type="match status" value="1"/>
</dbReference>
<dbReference type="InterPro" id="IPR020846">
    <property type="entry name" value="MFS_dom"/>
</dbReference>
<evidence type="ECO:0000256" key="6">
    <source>
        <dbReference type="SAM" id="MobiDB-lite"/>
    </source>
</evidence>
<accession>A0A5N6WHK4</accession>
<feature type="transmembrane region" description="Helical" evidence="7">
    <location>
        <begin position="198"/>
        <end position="220"/>
    </location>
</feature>
<dbReference type="EMBL" id="ML738292">
    <property type="protein sequence ID" value="KAE8320132.1"/>
    <property type="molecule type" value="Genomic_DNA"/>
</dbReference>
<dbReference type="Pfam" id="PF07690">
    <property type="entry name" value="MFS_1"/>
    <property type="match status" value="1"/>
</dbReference>
<evidence type="ECO:0000256" key="1">
    <source>
        <dbReference type="ARBA" id="ARBA00004141"/>
    </source>
</evidence>
<feature type="transmembrane region" description="Helical" evidence="7">
    <location>
        <begin position="574"/>
        <end position="593"/>
    </location>
</feature>
<feature type="transmembrane region" description="Helical" evidence="7">
    <location>
        <begin position="385"/>
        <end position="402"/>
    </location>
</feature>
<keyword evidence="5 7" id="KW-0472">Membrane</keyword>
<feature type="transmembrane region" description="Helical" evidence="7">
    <location>
        <begin position="485"/>
        <end position="511"/>
    </location>
</feature>
<dbReference type="GO" id="GO:0016020">
    <property type="term" value="C:membrane"/>
    <property type="evidence" value="ECO:0007669"/>
    <property type="project" value="UniProtKB-SubCell"/>
</dbReference>
<evidence type="ECO:0000256" key="3">
    <source>
        <dbReference type="ARBA" id="ARBA00022692"/>
    </source>
</evidence>
<keyword evidence="10" id="KW-1185">Reference proteome</keyword>
<dbReference type="Proteomes" id="UP000325433">
    <property type="component" value="Unassembled WGS sequence"/>
</dbReference>
<comment type="subcellular location">
    <subcellularLocation>
        <location evidence="1">Membrane</location>
        <topology evidence="1">Multi-pass membrane protein</topology>
    </subcellularLocation>
</comment>
<name>A0A5N6WHK4_9EURO</name>
<feature type="region of interest" description="Disordered" evidence="6">
    <location>
        <begin position="54"/>
        <end position="93"/>
    </location>
</feature>
<gene>
    <name evidence="9" type="ORF">BDV41DRAFT_559631</name>
</gene>
<protein>
    <submittedName>
        <fullName evidence="9">Major facilitator superfamily domain-containing protein</fullName>
    </submittedName>
</protein>
<keyword evidence="3 7" id="KW-0812">Transmembrane</keyword>
<feature type="transmembrane region" description="Helical" evidence="7">
    <location>
        <begin position="138"/>
        <end position="161"/>
    </location>
</feature>